<dbReference type="AlphaFoldDB" id="A0A2N9VPU3"/>
<gene>
    <name evidence="1" type="ORF">B5P45_27700</name>
</gene>
<reference evidence="2" key="1">
    <citation type="journal article" date="2017" name="Int J Environ Stud">
        <title>Does the Miocene-Pliocene relict legume Oxytropis triphylla form nitrogen-fixing nodules with a combination of bacterial strains?</title>
        <authorList>
            <person name="Safronova V."/>
            <person name="Belimov A."/>
            <person name="Sazanova A."/>
            <person name="Kuznetsova I."/>
            <person name="Popova J."/>
            <person name="Andronov E."/>
            <person name="Verkhozina A."/>
            <person name="Tikhonovich I."/>
        </authorList>
    </citation>
    <scope>NUCLEOTIDE SEQUENCE [LARGE SCALE GENOMIC DNA]</scope>
    <source>
        <strain evidence="2">Tri-38</strain>
    </source>
</reference>
<protein>
    <submittedName>
        <fullName evidence="1">Uncharacterized protein</fullName>
    </submittedName>
</protein>
<comment type="caution">
    <text evidence="1">The sequence shown here is derived from an EMBL/GenBank/DDBJ whole genome shotgun (WGS) entry which is preliminary data.</text>
</comment>
<name>A0A2N9VPU3_9HYPH</name>
<sequence length="105" mass="12155">MAGRGHSKFAPEVREFLKLEREFNAAYVQGDLDACGEVLNRLEERHGLSLWLISRKSTILRKLGATQYYDYTDVLIAGDPNVSLMSWLVYMMRHRADPMSHRPRT</sequence>
<dbReference type="KEGG" id="pht:BLM14_24600"/>
<keyword evidence="2" id="KW-1185">Reference proteome</keyword>
<evidence type="ECO:0000313" key="1">
    <source>
        <dbReference type="EMBL" id="PIO41511.1"/>
    </source>
</evidence>
<proteinExistence type="predicted"/>
<dbReference type="EMBL" id="MZMT01000059">
    <property type="protein sequence ID" value="PIO41511.1"/>
    <property type="molecule type" value="Genomic_DNA"/>
</dbReference>
<dbReference type="Proteomes" id="UP000232163">
    <property type="component" value="Unassembled WGS sequence"/>
</dbReference>
<accession>A0A2N9VPU3</accession>
<evidence type="ECO:0000313" key="2">
    <source>
        <dbReference type="Proteomes" id="UP000232163"/>
    </source>
</evidence>
<organism evidence="1 2">
    <name type="scientific">Phyllobacterium zundukense</name>
    <dbReference type="NCBI Taxonomy" id="1867719"/>
    <lineage>
        <taxon>Bacteria</taxon>
        <taxon>Pseudomonadati</taxon>
        <taxon>Pseudomonadota</taxon>
        <taxon>Alphaproteobacteria</taxon>
        <taxon>Hyphomicrobiales</taxon>
        <taxon>Phyllobacteriaceae</taxon>
        <taxon>Phyllobacterium</taxon>
    </lineage>
</organism>